<keyword evidence="2" id="KW-1185">Reference proteome</keyword>
<gene>
    <name evidence="1" type="ORF">OUZ56_030961</name>
</gene>
<accession>A0ABQ9ZST7</accession>
<dbReference type="EMBL" id="JAOYFB010000005">
    <property type="protein sequence ID" value="KAK4015997.1"/>
    <property type="molecule type" value="Genomic_DNA"/>
</dbReference>
<dbReference type="Proteomes" id="UP001234178">
    <property type="component" value="Unassembled WGS sequence"/>
</dbReference>
<evidence type="ECO:0000313" key="2">
    <source>
        <dbReference type="Proteomes" id="UP001234178"/>
    </source>
</evidence>
<proteinExistence type="predicted"/>
<comment type="caution">
    <text evidence="1">The sequence shown here is derived from an EMBL/GenBank/DDBJ whole genome shotgun (WGS) entry which is preliminary data.</text>
</comment>
<sequence>MCWKFKCLASCLGLTEKCKERRRALYKSRSHVRYTRAYSTDREVCNRKRKKEEEDDQESCLLPTSVKSIDHFCPSDWNSTDIIFFYLSPFL</sequence>
<organism evidence="1 2">
    <name type="scientific">Daphnia magna</name>
    <dbReference type="NCBI Taxonomy" id="35525"/>
    <lineage>
        <taxon>Eukaryota</taxon>
        <taxon>Metazoa</taxon>
        <taxon>Ecdysozoa</taxon>
        <taxon>Arthropoda</taxon>
        <taxon>Crustacea</taxon>
        <taxon>Branchiopoda</taxon>
        <taxon>Diplostraca</taxon>
        <taxon>Cladocera</taxon>
        <taxon>Anomopoda</taxon>
        <taxon>Daphniidae</taxon>
        <taxon>Daphnia</taxon>
    </lineage>
</organism>
<protein>
    <submittedName>
        <fullName evidence="1">Uncharacterized protein</fullName>
    </submittedName>
</protein>
<evidence type="ECO:0000313" key="1">
    <source>
        <dbReference type="EMBL" id="KAK4015997.1"/>
    </source>
</evidence>
<name>A0ABQ9ZST7_9CRUS</name>
<reference evidence="1 2" key="1">
    <citation type="journal article" date="2023" name="Nucleic Acids Res.">
        <title>The hologenome of Daphnia magna reveals possible DNA methylation and microbiome-mediated evolution of the host genome.</title>
        <authorList>
            <person name="Chaturvedi A."/>
            <person name="Li X."/>
            <person name="Dhandapani V."/>
            <person name="Marshall H."/>
            <person name="Kissane S."/>
            <person name="Cuenca-Cambronero M."/>
            <person name="Asole G."/>
            <person name="Calvet F."/>
            <person name="Ruiz-Romero M."/>
            <person name="Marangio P."/>
            <person name="Guigo R."/>
            <person name="Rago D."/>
            <person name="Mirbahai L."/>
            <person name="Eastwood N."/>
            <person name="Colbourne J.K."/>
            <person name="Zhou J."/>
            <person name="Mallon E."/>
            <person name="Orsini L."/>
        </authorList>
    </citation>
    <scope>NUCLEOTIDE SEQUENCE [LARGE SCALE GENOMIC DNA]</scope>
    <source>
        <strain evidence="1">LRV0_1</strain>
    </source>
</reference>